<dbReference type="SUPFAM" id="SSF54695">
    <property type="entry name" value="POZ domain"/>
    <property type="match status" value="1"/>
</dbReference>
<dbReference type="OrthoDB" id="5856479at2759"/>
<comment type="caution">
    <text evidence="7">The sequence shown here is derived from an EMBL/GenBank/DDBJ whole genome shotgun (WGS) entry which is preliminary data.</text>
</comment>
<name>A0A9P1I6M3_9PELO</name>
<keyword evidence="5" id="KW-0009">Actin-binding</keyword>
<dbReference type="InterPro" id="IPR017096">
    <property type="entry name" value="BTB-kelch_protein"/>
</dbReference>
<dbReference type="Proteomes" id="UP001152747">
    <property type="component" value="Unassembled WGS sequence"/>
</dbReference>
<dbReference type="Gene3D" id="3.30.710.10">
    <property type="entry name" value="Potassium Channel Kv1.1, Chain A"/>
    <property type="match status" value="1"/>
</dbReference>
<dbReference type="InterPro" id="IPR015915">
    <property type="entry name" value="Kelch-typ_b-propeller"/>
</dbReference>
<accession>A0A9P1I6M3</accession>
<dbReference type="SUPFAM" id="SSF117281">
    <property type="entry name" value="Kelch motif"/>
    <property type="match status" value="2"/>
</dbReference>
<evidence type="ECO:0000313" key="8">
    <source>
        <dbReference type="Proteomes" id="UP001152747"/>
    </source>
</evidence>
<keyword evidence="4" id="KW-0833">Ubl conjugation pathway</keyword>
<organism evidence="7 8">
    <name type="scientific">Caenorhabditis angaria</name>
    <dbReference type="NCBI Taxonomy" id="860376"/>
    <lineage>
        <taxon>Eukaryota</taxon>
        <taxon>Metazoa</taxon>
        <taxon>Ecdysozoa</taxon>
        <taxon>Nematoda</taxon>
        <taxon>Chromadorea</taxon>
        <taxon>Rhabditida</taxon>
        <taxon>Rhabditina</taxon>
        <taxon>Rhabditomorpha</taxon>
        <taxon>Rhabditoidea</taxon>
        <taxon>Rhabditidae</taxon>
        <taxon>Peloderinae</taxon>
        <taxon>Caenorhabditis</taxon>
    </lineage>
</organism>
<dbReference type="Pfam" id="PF00651">
    <property type="entry name" value="BTB"/>
    <property type="match status" value="1"/>
</dbReference>
<dbReference type="FunFam" id="1.25.40.420:FF:000001">
    <property type="entry name" value="Kelch-like family member 12"/>
    <property type="match status" value="1"/>
</dbReference>
<evidence type="ECO:0000259" key="6">
    <source>
        <dbReference type="PROSITE" id="PS50097"/>
    </source>
</evidence>
<evidence type="ECO:0000256" key="4">
    <source>
        <dbReference type="ARBA" id="ARBA00022786"/>
    </source>
</evidence>
<dbReference type="InterPro" id="IPR011705">
    <property type="entry name" value="BACK"/>
</dbReference>
<dbReference type="PIRSF" id="PIRSF037037">
    <property type="entry name" value="Kelch-like_protein_gigaxonin"/>
    <property type="match status" value="1"/>
</dbReference>
<dbReference type="SMART" id="SM00612">
    <property type="entry name" value="Kelch"/>
    <property type="match status" value="6"/>
</dbReference>
<gene>
    <name evidence="7" type="ORF">CAMP_LOCUS1899</name>
</gene>
<dbReference type="PROSITE" id="PS50097">
    <property type="entry name" value="BTB"/>
    <property type="match status" value="1"/>
</dbReference>
<dbReference type="SMART" id="SM00875">
    <property type="entry name" value="BACK"/>
    <property type="match status" value="1"/>
</dbReference>
<dbReference type="EMBL" id="CANHGI010000001">
    <property type="protein sequence ID" value="CAI5439262.1"/>
    <property type="molecule type" value="Genomic_DNA"/>
</dbReference>
<dbReference type="InterPro" id="IPR006652">
    <property type="entry name" value="Kelch_1"/>
</dbReference>
<dbReference type="PANTHER" id="PTHR24412">
    <property type="entry name" value="KELCH PROTEIN"/>
    <property type="match status" value="1"/>
</dbReference>
<evidence type="ECO:0000256" key="2">
    <source>
        <dbReference type="ARBA" id="ARBA00022441"/>
    </source>
</evidence>
<evidence type="ECO:0000313" key="7">
    <source>
        <dbReference type="EMBL" id="CAI5439262.1"/>
    </source>
</evidence>
<keyword evidence="3" id="KW-0677">Repeat</keyword>
<protein>
    <recommendedName>
        <fullName evidence="6">BTB domain-containing protein</fullName>
    </recommendedName>
</protein>
<dbReference type="FunFam" id="3.30.710.10:FF:000001">
    <property type="entry name" value="Kelch-like family member 20"/>
    <property type="match status" value="1"/>
</dbReference>
<keyword evidence="8" id="KW-1185">Reference proteome</keyword>
<dbReference type="Gene3D" id="2.120.10.80">
    <property type="entry name" value="Kelch-type beta propeller"/>
    <property type="match status" value="1"/>
</dbReference>
<dbReference type="InterPro" id="IPR011333">
    <property type="entry name" value="SKP1/BTB/POZ_sf"/>
</dbReference>
<feature type="domain" description="BTB" evidence="6">
    <location>
        <begin position="46"/>
        <end position="114"/>
    </location>
</feature>
<evidence type="ECO:0000256" key="5">
    <source>
        <dbReference type="ARBA" id="ARBA00023203"/>
    </source>
</evidence>
<evidence type="ECO:0000256" key="3">
    <source>
        <dbReference type="ARBA" id="ARBA00022737"/>
    </source>
</evidence>
<dbReference type="InterPro" id="IPR000210">
    <property type="entry name" value="BTB/POZ_dom"/>
</dbReference>
<comment type="pathway">
    <text evidence="1">Protein modification; protein ubiquitination.</text>
</comment>
<reference evidence="7" key="1">
    <citation type="submission" date="2022-11" db="EMBL/GenBank/DDBJ databases">
        <authorList>
            <person name="Kikuchi T."/>
        </authorList>
    </citation>
    <scope>NUCLEOTIDE SEQUENCE</scope>
    <source>
        <strain evidence="7">PS1010</strain>
    </source>
</reference>
<dbReference type="SMART" id="SM00225">
    <property type="entry name" value="BTB"/>
    <property type="match status" value="1"/>
</dbReference>
<dbReference type="Pfam" id="PF07707">
    <property type="entry name" value="BACK"/>
    <property type="match status" value="1"/>
</dbReference>
<dbReference type="PANTHER" id="PTHR24412:SF451">
    <property type="entry name" value="KELCH-LIKE PROTEIN 20"/>
    <property type="match status" value="1"/>
</dbReference>
<keyword evidence="2" id="KW-0880">Kelch repeat</keyword>
<dbReference type="AlphaFoldDB" id="A0A9P1I6M3"/>
<dbReference type="GO" id="GO:0003779">
    <property type="term" value="F:actin binding"/>
    <property type="evidence" value="ECO:0007669"/>
    <property type="project" value="UniProtKB-KW"/>
</dbReference>
<sequence>MCRKVCFSTKLYLEINKNKFKCLQSPHFGQALLSHLNDLRTRQVLCDVILKCGENRKIHAHRLVLSACSGYFLGMFTSHMSECFLKEIAMETIDFEILDQLVEFCYSGQIEINDSNVQELLPAACLIQINEVQNACCEYLKKQLDPSNCLGIRAFADTHSCRELMTSADEFTLKNFSSVVGKEEYLQLPIEILKDIIESDRLNATSEEIVYNAVIQWVRHDIPQRKRFLSMLLSHVRLPLCSPKFLVSTVSEDILIKSDPASRDLVDEAKNYLLLPVERANMQGPRTRPRKPLKLREVLFAVGGWCSGDAIASIERMDVCSGSGGSGNWDRLSSGGAGGSGSSSSKTWQCVAPMSKRRCGVGVAVLNNLLYAIGGHDGQSYLNSIERYDAVTNQWSCDVAPTATCRTSVGVAAFNGYLYAIGGQDGDSCLDVVERYDPIRNEWTKVARMGTRRLGVSVSVLNGCIYAVGGSNGPAPLNTVERYDPRVGKWEEVRSMLTRRKHLGTAVYDGCIYAVGGRDTTTELNTVERYNAEMNEWTAVVSMNNRRSGVGVAVVNDELFAVGGFDGQTYLKTVEVFDCDSMRWRHHSQMFYRRLGGGVGVIRMANDAIQLLPDIAKTDIDCDSKNV</sequence>
<dbReference type="Gene3D" id="1.25.40.420">
    <property type="match status" value="1"/>
</dbReference>
<dbReference type="Pfam" id="PF01344">
    <property type="entry name" value="Kelch_1"/>
    <property type="match status" value="5"/>
</dbReference>
<proteinExistence type="predicted"/>
<evidence type="ECO:0000256" key="1">
    <source>
        <dbReference type="ARBA" id="ARBA00004906"/>
    </source>
</evidence>